<accession>A0A7W7ZJL2</accession>
<dbReference type="Pfam" id="PF11154">
    <property type="entry name" value="DUF2934"/>
    <property type="match status" value="2"/>
</dbReference>
<dbReference type="EMBL" id="JACHIP010000029">
    <property type="protein sequence ID" value="MBB5061134.1"/>
    <property type="molecule type" value="Genomic_DNA"/>
</dbReference>
<gene>
    <name evidence="1" type="ORF">HDF16_005870</name>
</gene>
<evidence type="ECO:0000313" key="2">
    <source>
        <dbReference type="Proteomes" id="UP000540989"/>
    </source>
</evidence>
<proteinExistence type="predicted"/>
<comment type="caution">
    <text evidence="1">The sequence shown here is derived from an EMBL/GenBank/DDBJ whole genome shotgun (WGS) entry which is preliminary data.</text>
</comment>
<dbReference type="InterPro" id="IPR021327">
    <property type="entry name" value="DUF2934"/>
</dbReference>
<evidence type="ECO:0000313" key="1">
    <source>
        <dbReference type="EMBL" id="MBB5061134.1"/>
    </source>
</evidence>
<evidence type="ECO:0008006" key="3">
    <source>
        <dbReference type="Google" id="ProtNLM"/>
    </source>
</evidence>
<sequence length="151" mass="16855">MGERLVDVANKSGNVIHTYPVTVGKPGSNASNIAFQSKSLDAAVLDHLVPSADVPDLAARMHISRGGPLQPYGDHVPCNSQTKDGIMEAVRGEAYRLWVESGRPEGRSDEFWERAHGARLRWRAYTLWQQGGRPTGNADYFWNRAEEFEKF</sequence>
<name>A0A7W7ZJL2_9BACT</name>
<dbReference type="RefSeq" id="WP_184223852.1">
    <property type="nucleotide sequence ID" value="NZ_JACHIP010000029.1"/>
</dbReference>
<dbReference type="AlphaFoldDB" id="A0A7W7ZJL2"/>
<protein>
    <recommendedName>
        <fullName evidence="3">DUF2934 domain-containing protein</fullName>
    </recommendedName>
</protein>
<dbReference type="Proteomes" id="UP000540989">
    <property type="component" value="Unassembled WGS sequence"/>
</dbReference>
<reference evidence="1 2" key="1">
    <citation type="submission" date="2020-08" db="EMBL/GenBank/DDBJ databases">
        <title>Genomic Encyclopedia of Type Strains, Phase IV (KMG-V): Genome sequencing to study the core and pangenomes of soil and plant-associated prokaryotes.</title>
        <authorList>
            <person name="Whitman W."/>
        </authorList>
    </citation>
    <scope>NUCLEOTIDE SEQUENCE [LARGE SCALE GENOMIC DNA]</scope>
    <source>
        <strain evidence="1 2">M8UP14</strain>
    </source>
</reference>
<organism evidence="1 2">
    <name type="scientific">Granulicella aggregans</name>
    <dbReference type="NCBI Taxonomy" id="474949"/>
    <lineage>
        <taxon>Bacteria</taxon>
        <taxon>Pseudomonadati</taxon>
        <taxon>Acidobacteriota</taxon>
        <taxon>Terriglobia</taxon>
        <taxon>Terriglobales</taxon>
        <taxon>Acidobacteriaceae</taxon>
        <taxon>Granulicella</taxon>
    </lineage>
</organism>
<keyword evidence="2" id="KW-1185">Reference proteome</keyword>